<feature type="compositionally biased region" description="Basic and acidic residues" evidence="1">
    <location>
        <begin position="1"/>
        <end position="11"/>
    </location>
</feature>
<organism evidence="2 3">
    <name type="scientific">Alicyclobacillus mali</name>
    <name type="common">ex Roth et al. 2021</name>
    <dbReference type="NCBI Taxonomy" id="1123961"/>
    <lineage>
        <taxon>Bacteria</taxon>
        <taxon>Bacillati</taxon>
        <taxon>Bacillota</taxon>
        <taxon>Bacilli</taxon>
        <taxon>Bacillales</taxon>
        <taxon>Alicyclobacillaceae</taxon>
        <taxon>Alicyclobacillus</taxon>
    </lineage>
</organism>
<keyword evidence="3" id="KW-1185">Reference proteome</keyword>
<dbReference type="EMBL" id="JADPKZ010000017">
    <property type="protein sequence ID" value="MBF8376441.1"/>
    <property type="molecule type" value="Genomic_DNA"/>
</dbReference>
<protein>
    <recommendedName>
        <fullName evidence="4">Ribbon-helix-helix protein, copG family</fullName>
    </recommendedName>
</protein>
<feature type="compositionally biased region" description="Low complexity" evidence="1">
    <location>
        <begin position="69"/>
        <end position="81"/>
    </location>
</feature>
<evidence type="ECO:0000313" key="2">
    <source>
        <dbReference type="EMBL" id="MBF8376441.1"/>
    </source>
</evidence>
<accession>A0ABS0EZI5</accession>
<reference evidence="2 3" key="1">
    <citation type="submission" date="2020-11" db="EMBL/GenBank/DDBJ databases">
        <title>Genomic insight of Alicyclobacillus mali FL 18 reveals a new arsenic-resistant strain, with potential in environmental biotechnology.</title>
        <authorList>
            <person name="Fiorentino G."/>
            <person name="Gallo G."/>
            <person name="Aulitto M."/>
        </authorList>
    </citation>
    <scope>NUCLEOTIDE SEQUENCE [LARGE SCALE GENOMIC DNA]</scope>
    <source>
        <strain evidence="2 3">FL 18</strain>
    </source>
</reference>
<comment type="caution">
    <text evidence="2">The sequence shown here is derived from an EMBL/GenBank/DDBJ whole genome shotgun (WGS) entry which is preliminary data.</text>
</comment>
<dbReference type="Proteomes" id="UP000642910">
    <property type="component" value="Unassembled WGS sequence"/>
</dbReference>
<name>A0ABS0EZI5_9BACL</name>
<proteinExistence type="predicted"/>
<evidence type="ECO:0000256" key="1">
    <source>
        <dbReference type="SAM" id="MobiDB-lite"/>
    </source>
</evidence>
<feature type="region of interest" description="Disordered" evidence="1">
    <location>
        <begin position="1"/>
        <end position="81"/>
    </location>
</feature>
<feature type="compositionally biased region" description="Basic and acidic residues" evidence="1">
    <location>
        <begin position="46"/>
        <end position="56"/>
    </location>
</feature>
<evidence type="ECO:0000313" key="3">
    <source>
        <dbReference type="Proteomes" id="UP000642910"/>
    </source>
</evidence>
<evidence type="ECO:0008006" key="4">
    <source>
        <dbReference type="Google" id="ProtNLM"/>
    </source>
</evidence>
<gene>
    <name evidence="2" type="ORF">IW967_00865</name>
</gene>
<sequence length="152" mass="17502">MSAADKKKRFESLMPSRTETPPHKSEVIDTLMGQTYDADDIGTPKTRMESLHKESVSHTSEVVYPPMSNTTTTDDNGTTDNSFDIAARIRAFEEQRRSRPSYDELYTKHTFLIRKDLMERLERASARHSRGFKTRFINELLEAGLTQLEIED</sequence>
<dbReference type="RefSeq" id="WP_015759711.1">
    <property type="nucleotide sequence ID" value="NZ_JADPKZ010000017.1"/>
</dbReference>